<gene>
    <name evidence="1" type="primary">69</name>
    <name evidence="1" type="ORF">SEA_MOLLYMUR_69</name>
</gene>
<organism evidence="1 2">
    <name type="scientific">Gordonia phage Mollymur</name>
    <dbReference type="NCBI Taxonomy" id="2590895"/>
    <lineage>
        <taxon>Viruses</taxon>
        <taxon>Duplodnaviria</taxon>
        <taxon>Heunggongvirae</taxon>
        <taxon>Uroviricota</taxon>
        <taxon>Caudoviricetes</taxon>
        <taxon>Mollymurvirus</taxon>
        <taxon>Mollymurvirus mollymur</taxon>
    </lineage>
</organism>
<name>A0A4Y6EKS8_9CAUD</name>
<evidence type="ECO:0000313" key="1">
    <source>
        <dbReference type="EMBL" id="QDF15429.1"/>
    </source>
</evidence>
<sequence>MIVQDAHGNQWESRIGQHLYRRASGPYDSALNIYELEALYGPLTVVPSSAEEILEQLREYSAEMNEIVDAEVVEEDLPEPYVSPKVHILSIAGGVIEAFSDGKAALRRANILGAERKSGVDITALEVY</sequence>
<evidence type="ECO:0000313" key="2">
    <source>
        <dbReference type="Proteomes" id="UP000319811"/>
    </source>
</evidence>
<keyword evidence="2" id="KW-1185">Reference proteome</keyword>
<accession>A0A4Y6EKS8</accession>
<proteinExistence type="predicted"/>
<protein>
    <submittedName>
        <fullName evidence="1">Uncharacterized protein</fullName>
    </submittedName>
</protein>
<dbReference type="RefSeq" id="YP_010667040.1">
    <property type="nucleotide sequence ID" value="NC_070948.1"/>
</dbReference>
<dbReference type="Proteomes" id="UP000319811">
    <property type="component" value="Segment"/>
</dbReference>
<dbReference type="EMBL" id="MK977705">
    <property type="protein sequence ID" value="QDF15429.1"/>
    <property type="molecule type" value="Genomic_DNA"/>
</dbReference>
<reference evidence="1 2" key="1">
    <citation type="submission" date="2019-05" db="EMBL/GenBank/DDBJ databases">
        <authorList>
            <person name="Murphy M.E."/>
            <person name="Alvaro L.E."/>
            <person name="Baker K.N."/>
            <person name="Baxter I.S."/>
            <person name="Brown M.R."/>
            <person name="Driscoll K.D."/>
            <person name="Elrubaie J.M."/>
            <person name="Feith S.L."/>
            <person name="Indihar D.F."/>
            <person name="Knoch V.T."/>
            <person name="Koirtyohann K.M."/>
            <person name="Kratz M.A."/>
            <person name="Lear A.H."/>
            <person name="Lindblom K.E."/>
            <person name="Marcus E.R."/>
            <person name="Sensor R."/>
            <person name="Sherman S.J."/>
            <person name="Swift V.R."/>
            <person name="White K.E."/>
            <person name="Wills S.J."/>
            <person name="Gatt S.M."/>
            <person name="Lohbauer S.A."/>
            <person name="Power T.R."/>
            <person name="Rosales K.A."/>
            <person name="Sisson B.M."/>
            <person name="Isern S."/>
            <person name="Michael S.F."/>
            <person name="Monti D.L."/>
            <person name="Garlena R.A."/>
            <person name="Russell D.A."/>
            <person name="Pope W.H."/>
            <person name="Jacobs-Sera D."/>
            <person name="Hatfull G.F."/>
        </authorList>
    </citation>
    <scope>NUCLEOTIDE SEQUENCE [LARGE SCALE GENOMIC DNA]</scope>
</reference>
<dbReference type="KEGG" id="vg:77943152"/>
<dbReference type="GeneID" id="77943152"/>